<dbReference type="GO" id="GO:0016491">
    <property type="term" value="F:oxidoreductase activity"/>
    <property type="evidence" value="ECO:0007669"/>
    <property type="project" value="UniProtKB-KW"/>
</dbReference>
<dbReference type="InterPro" id="IPR002347">
    <property type="entry name" value="SDR_fam"/>
</dbReference>
<dbReference type="SUPFAM" id="SSF51735">
    <property type="entry name" value="NAD(P)-binding Rossmann-fold domains"/>
    <property type="match status" value="1"/>
</dbReference>
<keyword evidence="4" id="KW-1185">Reference proteome</keyword>
<proteinExistence type="inferred from homology"/>
<comment type="caution">
    <text evidence="3">The sequence shown here is derived from an EMBL/GenBank/DDBJ whole genome shotgun (WGS) entry which is preliminary data.</text>
</comment>
<accession>A0A316ES54</accession>
<dbReference type="PRINTS" id="PR00081">
    <property type="entry name" value="GDHRDH"/>
</dbReference>
<keyword evidence="2" id="KW-0560">Oxidoreductase</keyword>
<dbReference type="RefSeq" id="WP_258308024.1">
    <property type="nucleotide sequence ID" value="NZ_QGGT01000003.1"/>
</dbReference>
<dbReference type="AlphaFoldDB" id="A0A316ES54"/>
<protein>
    <submittedName>
        <fullName evidence="3">Short-subunit dehydrogenase</fullName>
    </submittedName>
</protein>
<dbReference type="Pfam" id="PF00106">
    <property type="entry name" value="adh_short"/>
    <property type="match status" value="1"/>
</dbReference>
<dbReference type="EMBL" id="QGGT01000003">
    <property type="protein sequence ID" value="PWK33813.1"/>
    <property type="molecule type" value="Genomic_DNA"/>
</dbReference>
<dbReference type="InterPro" id="IPR036291">
    <property type="entry name" value="NAD(P)-bd_dom_sf"/>
</dbReference>
<evidence type="ECO:0000256" key="1">
    <source>
        <dbReference type="ARBA" id="ARBA00006484"/>
    </source>
</evidence>
<dbReference type="GO" id="GO:0016020">
    <property type="term" value="C:membrane"/>
    <property type="evidence" value="ECO:0007669"/>
    <property type="project" value="TreeGrafter"/>
</dbReference>
<organism evidence="3 4">
    <name type="scientific">Cupriavidus plantarum</name>
    <dbReference type="NCBI Taxonomy" id="942865"/>
    <lineage>
        <taxon>Bacteria</taxon>
        <taxon>Pseudomonadati</taxon>
        <taxon>Pseudomonadota</taxon>
        <taxon>Betaproteobacteria</taxon>
        <taxon>Burkholderiales</taxon>
        <taxon>Burkholderiaceae</taxon>
        <taxon>Cupriavidus</taxon>
    </lineage>
</organism>
<comment type="similarity">
    <text evidence="1">Belongs to the short-chain dehydrogenases/reductases (SDR) family.</text>
</comment>
<reference evidence="3 4" key="1">
    <citation type="submission" date="2018-05" db="EMBL/GenBank/DDBJ databases">
        <title>Genomic Encyclopedia of Type Strains, Phase IV (KMG-V): Genome sequencing to study the core and pangenomes of soil and plant-associated prokaryotes.</title>
        <authorList>
            <person name="Whitman W."/>
        </authorList>
    </citation>
    <scope>NUCLEOTIDE SEQUENCE [LARGE SCALE GENOMIC DNA]</scope>
    <source>
        <strain evidence="3 4">SLV-132</strain>
    </source>
</reference>
<evidence type="ECO:0000256" key="2">
    <source>
        <dbReference type="ARBA" id="ARBA00023002"/>
    </source>
</evidence>
<dbReference type="PANTHER" id="PTHR44196">
    <property type="entry name" value="DEHYDROGENASE/REDUCTASE SDR FAMILY MEMBER 7B"/>
    <property type="match status" value="1"/>
</dbReference>
<sequence>MHGFSMNPRWTDWTGKRVWIVGASSGIGAALARALMARGANVAVSARRAGALAAVIDGHASGVAAPMDARVPSDWVTVHDALCKGWGAVDMIVFCAADYRPLRPWEIDAAEASNTIETNLSSVYYGMAAVLPAMMSRRSGSLVMLASVAGYLGLPNATIYGPTKAAMINLAELLYAELHPHGIGVYLVNPGFVSTRLTARNDFTMPALLTPEEAAASIISGLARGRFEIAFPSRFTSVMRLLSMLPYRLRLSLLQRLMNAS</sequence>
<gene>
    <name evidence="3" type="ORF">C7419_103132</name>
</gene>
<dbReference type="Proteomes" id="UP000245754">
    <property type="component" value="Unassembled WGS sequence"/>
</dbReference>
<evidence type="ECO:0000313" key="4">
    <source>
        <dbReference type="Proteomes" id="UP000245754"/>
    </source>
</evidence>
<dbReference type="PANTHER" id="PTHR44196:SF1">
    <property type="entry name" value="DEHYDROGENASE_REDUCTASE SDR FAMILY MEMBER 7B"/>
    <property type="match status" value="1"/>
</dbReference>
<name>A0A316ES54_9BURK</name>
<dbReference type="Gene3D" id="3.40.50.720">
    <property type="entry name" value="NAD(P)-binding Rossmann-like Domain"/>
    <property type="match status" value="1"/>
</dbReference>
<evidence type="ECO:0000313" key="3">
    <source>
        <dbReference type="EMBL" id="PWK33813.1"/>
    </source>
</evidence>